<dbReference type="EMBL" id="JBHSDJ010000002">
    <property type="protein sequence ID" value="MFC4245573.1"/>
    <property type="molecule type" value="Genomic_DNA"/>
</dbReference>
<accession>A0ABD5NU06</accession>
<dbReference type="RefSeq" id="WP_246971435.1">
    <property type="nucleotide sequence ID" value="NZ_CP095397.1"/>
</dbReference>
<gene>
    <name evidence="3" type="ORF">ACFOZ7_00900</name>
</gene>
<evidence type="ECO:0000313" key="4">
    <source>
        <dbReference type="Proteomes" id="UP001595821"/>
    </source>
</evidence>
<dbReference type="Pfam" id="PF25912">
    <property type="entry name" value="DUF7964"/>
    <property type="match status" value="1"/>
</dbReference>
<feature type="region of interest" description="Disordered" evidence="1">
    <location>
        <begin position="78"/>
        <end position="109"/>
    </location>
</feature>
<organism evidence="3 4">
    <name type="scientific">Natribaculum luteum</name>
    <dbReference type="NCBI Taxonomy" id="1586232"/>
    <lineage>
        <taxon>Archaea</taxon>
        <taxon>Methanobacteriati</taxon>
        <taxon>Methanobacteriota</taxon>
        <taxon>Stenosarchaea group</taxon>
        <taxon>Halobacteria</taxon>
        <taxon>Halobacteriales</taxon>
        <taxon>Natrialbaceae</taxon>
        <taxon>Natribaculum</taxon>
    </lineage>
</organism>
<dbReference type="InterPro" id="IPR058270">
    <property type="entry name" value="DUF7964"/>
</dbReference>
<sequence length="152" mass="16833">MTLRRDGPPTEARPITTLPSRQLHVDELERLSSATSLSCFPLATCSPTRVCCLSLVTDGGCYVCGFDPDDEEWRELVAMPFGDPEDDEPSTDDPADDPADDPEPDESEEVLEELLDHVEQSLEEAYDGRDCELALLTDAFATILRRTVLEES</sequence>
<proteinExistence type="predicted"/>
<feature type="domain" description="DUF7964" evidence="2">
    <location>
        <begin position="15"/>
        <end position="88"/>
    </location>
</feature>
<evidence type="ECO:0000256" key="1">
    <source>
        <dbReference type="SAM" id="MobiDB-lite"/>
    </source>
</evidence>
<evidence type="ECO:0000313" key="3">
    <source>
        <dbReference type="EMBL" id="MFC4245573.1"/>
    </source>
</evidence>
<dbReference type="GeneID" id="71852386"/>
<protein>
    <recommendedName>
        <fullName evidence="2">DUF7964 domain-containing protein</fullName>
    </recommendedName>
</protein>
<feature type="compositionally biased region" description="Acidic residues" evidence="1">
    <location>
        <begin position="83"/>
        <end position="109"/>
    </location>
</feature>
<comment type="caution">
    <text evidence="3">The sequence shown here is derived from an EMBL/GenBank/DDBJ whole genome shotgun (WGS) entry which is preliminary data.</text>
</comment>
<dbReference type="Proteomes" id="UP001595821">
    <property type="component" value="Unassembled WGS sequence"/>
</dbReference>
<reference evidence="3 4" key="1">
    <citation type="journal article" date="2014" name="Int. J. Syst. Evol. Microbiol.">
        <title>Complete genome sequence of Corynebacterium casei LMG S-19264T (=DSM 44701T), isolated from a smear-ripened cheese.</title>
        <authorList>
            <consortium name="US DOE Joint Genome Institute (JGI-PGF)"/>
            <person name="Walter F."/>
            <person name="Albersmeier A."/>
            <person name="Kalinowski J."/>
            <person name="Ruckert C."/>
        </authorList>
    </citation>
    <scope>NUCLEOTIDE SEQUENCE [LARGE SCALE GENOMIC DNA]</scope>
    <source>
        <strain evidence="3 4">IBRC-M 10912</strain>
    </source>
</reference>
<name>A0ABD5NU06_9EURY</name>
<dbReference type="AlphaFoldDB" id="A0ABD5NU06"/>
<evidence type="ECO:0000259" key="2">
    <source>
        <dbReference type="Pfam" id="PF25912"/>
    </source>
</evidence>